<protein>
    <submittedName>
        <fullName evidence="1">Uncharacterized protein</fullName>
    </submittedName>
</protein>
<evidence type="ECO:0000313" key="2">
    <source>
        <dbReference type="Proteomes" id="UP000283538"/>
    </source>
</evidence>
<proteinExistence type="predicted"/>
<feature type="non-terminal residue" evidence="1">
    <location>
        <position position="105"/>
    </location>
</feature>
<comment type="caution">
    <text evidence="1">The sequence shown here is derived from an EMBL/GenBank/DDBJ whole genome shotgun (WGS) entry which is preliminary data.</text>
</comment>
<dbReference type="EMBL" id="QSLA01000046">
    <property type="protein sequence ID" value="RHF02020.1"/>
    <property type="molecule type" value="Genomic_DNA"/>
</dbReference>
<organism evidence="1 2">
    <name type="scientific">Bacteroides eggerthii</name>
    <dbReference type="NCBI Taxonomy" id="28111"/>
    <lineage>
        <taxon>Bacteria</taxon>
        <taxon>Pseudomonadati</taxon>
        <taxon>Bacteroidota</taxon>
        <taxon>Bacteroidia</taxon>
        <taxon>Bacteroidales</taxon>
        <taxon>Bacteroidaceae</taxon>
        <taxon>Bacteroides</taxon>
    </lineage>
</organism>
<evidence type="ECO:0000313" key="1">
    <source>
        <dbReference type="EMBL" id="RHF02020.1"/>
    </source>
</evidence>
<sequence>ATNRWNAHVDAMKYYYRGLARRKQDNKKSFDEMLDMMKNTYGLDTTWIAGYDDPKVIAEDSLLDLRTGIILSEVTEFKPNSRMVIFDACYNGDFREKDYIAGRYI</sequence>
<reference evidence="1 2" key="1">
    <citation type="submission" date="2018-08" db="EMBL/GenBank/DDBJ databases">
        <title>A genome reference for cultivated species of the human gut microbiota.</title>
        <authorList>
            <person name="Zou Y."/>
            <person name="Xue W."/>
            <person name="Luo G."/>
        </authorList>
    </citation>
    <scope>NUCLEOTIDE SEQUENCE [LARGE SCALE GENOMIC DNA]</scope>
    <source>
        <strain evidence="1 2">AM26-26AC</strain>
    </source>
</reference>
<dbReference type="AlphaFoldDB" id="A0A414M1L5"/>
<name>A0A414M1L5_9BACE</name>
<accession>A0A414M1L5</accession>
<dbReference type="Proteomes" id="UP000283538">
    <property type="component" value="Unassembled WGS sequence"/>
</dbReference>
<feature type="non-terminal residue" evidence="1">
    <location>
        <position position="1"/>
    </location>
</feature>
<gene>
    <name evidence="1" type="ORF">DW701_17445</name>
</gene>